<feature type="compositionally biased region" description="Acidic residues" evidence="2">
    <location>
        <begin position="439"/>
        <end position="449"/>
    </location>
</feature>
<reference evidence="3" key="1">
    <citation type="submission" date="2014-05" db="EMBL/GenBank/DDBJ databases">
        <authorList>
            <person name="Chronopoulou M."/>
        </authorList>
    </citation>
    <scope>NUCLEOTIDE SEQUENCE</scope>
    <source>
        <tissue evidence="3">Whole organism</tissue>
    </source>
</reference>
<feature type="compositionally biased region" description="Acidic residues" evidence="2">
    <location>
        <begin position="575"/>
        <end position="585"/>
    </location>
</feature>
<feature type="coiled-coil region" evidence="1">
    <location>
        <begin position="86"/>
        <end position="159"/>
    </location>
</feature>
<dbReference type="EMBL" id="HACA01003114">
    <property type="protein sequence ID" value="CDW20475.1"/>
    <property type="molecule type" value="Transcribed_RNA"/>
</dbReference>
<organism evidence="3">
    <name type="scientific">Lepeophtheirus salmonis</name>
    <name type="common">Salmon louse</name>
    <name type="synonym">Caligus salmonis</name>
    <dbReference type="NCBI Taxonomy" id="72036"/>
    <lineage>
        <taxon>Eukaryota</taxon>
        <taxon>Metazoa</taxon>
        <taxon>Ecdysozoa</taxon>
        <taxon>Arthropoda</taxon>
        <taxon>Crustacea</taxon>
        <taxon>Multicrustacea</taxon>
        <taxon>Hexanauplia</taxon>
        <taxon>Copepoda</taxon>
        <taxon>Siphonostomatoida</taxon>
        <taxon>Caligidae</taxon>
        <taxon>Lepeophtheirus</taxon>
    </lineage>
</organism>
<feature type="compositionally biased region" description="Basic and acidic residues" evidence="2">
    <location>
        <begin position="462"/>
        <end position="471"/>
    </location>
</feature>
<evidence type="ECO:0000256" key="2">
    <source>
        <dbReference type="SAM" id="MobiDB-lite"/>
    </source>
</evidence>
<proteinExistence type="predicted"/>
<feature type="compositionally biased region" description="Basic and acidic residues" evidence="2">
    <location>
        <begin position="563"/>
        <end position="574"/>
    </location>
</feature>
<evidence type="ECO:0000313" key="3">
    <source>
        <dbReference type="EMBL" id="CDW20475.1"/>
    </source>
</evidence>
<dbReference type="AlphaFoldDB" id="A0A0K2T3X0"/>
<feature type="region of interest" description="Disordered" evidence="2">
    <location>
        <begin position="414"/>
        <end position="474"/>
    </location>
</feature>
<feature type="region of interest" description="Disordered" evidence="2">
    <location>
        <begin position="554"/>
        <end position="596"/>
    </location>
</feature>
<feature type="region of interest" description="Disordered" evidence="2">
    <location>
        <begin position="680"/>
        <end position="702"/>
    </location>
</feature>
<evidence type="ECO:0000256" key="1">
    <source>
        <dbReference type="SAM" id="Coils"/>
    </source>
</evidence>
<feature type="coiled-coil region" evidence="1">
    <location>
        <begin position="718"/>
        <end position="752"/>
    </location>
</feature>
<sequence length="850" mass="97465">MESDSRDKLLTADDPLIRNCRSALLEEENVRLKSAINLVRQEITSSAHSSNQSELVEKIKEIVNDEELTKKDTLLRRQNVLSHVRAELEHERRIRTQEALDEAERRCYQLGKELELKVSMYEEKVSNLESTRERLQKDIDELGTEKNKLTSRIRIKEDQLTASEIKSKELIRKANQFEELFNGQLESVKVLQNDLTIASEENKGLVKEMELLNKMFYELERTHVTDALKNYKDEDSPEIALFKNAIMKEDGKDCKNPSSIDDSTKSCFKEVTTRNGTRMVLSVSKTFLKLQDLILQKKTLEDEVEKMKKINAHLANKVNLHEAKLFNITDELNKTWNYVSNLKTQHSQLHTSELILRAELAEKRNLLAKLREELEYSRESWNVVKQKTAESEKEWKSLRDEFAARRLAFKPFQPTSYTSSESGYSDRETPETPIKDESNCDVEEEEIFEELNVNESSDSDTETEKSDHEEPNNFNRAMTESTHTLFNVEDEIPIQTSLVLIPSLSYLAQVPTSLMPPLLSHDEEDYQELYHNLIQSTNRSAALANKLAEINRTSETEEYMDSEGNHDSDENSDREGDEEEEEEILENPFGSSESLDGYIRKRGLDSEGFDVLISETTLSSSSDNDYSSCCDLEEEGEEEEVEDIGTVLFEEQILPLPTSSTLPLSLTTIIPPTSVLALSREVDEESDDDNEENGDPDRLSESATTVTRFLIKHLPKQLSRLRTDKMDLEEKIRGLEARISEQNITMSELDRRTELYKKEAQKRSISSCDKCTSTIQENSSDINKHLSNSKLVWTISKIDDNVFMFLSSNGGADGEGSLIKDSVDLKNDSVYILSLKDNERILCQIKVYVR</sequence>
<accession>A0A0K2T3X0</accession>
<feature type="compositionally biased region" description="Polar residues" evidence="2">
    <location>
        <begin position="414"/>
        <end position="423"/>
    </location>
</feature>
<feature type="compositionally biased region" description="Basic and acidic residues" evidence="2">
    <location>
        <begin position="424"/>
        <end position="438"/>
    </location>
</feature>
<dbReference type="OrthoDB" id="6363929at2759"/>
<feature type="coiled-coil region" evidence="1">
    <location>
        <begin position="353"/>
        <end position="380"/>
    </location>
</feature>
<protein>
    <submittedName>
        <fullName evidence="3">Uncharacterized protein</fullName>
    </submittedName>
</protein>
<name>A0A0K2T3X0_LEPSM</name>
<feature type="coiled-coil region" evidence="1">
    <location>
        <begin position="290"/>
        <end position="317"/>
    </location>
</feature>
<feature type="compositionally biased region" description="Acidic residues" evidence="2">
    <location>
        <begin position="682"/>
        <end position="694"/>
    </location>
</feature>
<keyword evidence="1" id="KW-0175">Coiled coil</keyword>